<comment type="caution">
    <text evidence="12">The sequence shown here is derived from an EMBL/GenBank/DDBJ whole genome shotgun (WGS) entry which is preliminary data.</text>
</comment>
<keyword evidence="4 9" id="KW-0720">Serine protease</keyword>
<protein>
    <recommendedName>
        <fullName evidence="8">Serine protease 56</fullName>
    </recommendedName>
</protein>
<keyword evidence="5" id="KW-1015">Disulfide bond</keyword>
<dbReference type="PROSITE" id="PS50240">
    <property type="entry name" value="TRYPSIN_DOM"/>
    <property type="match status" value="1"/>
</dbReference>
<dbReference type="InterPro" id="IPR018114">
    <property type="entry name" value="TRYPSIN_HIS"/>
</dbReference>
<dbReference type="InterPro" id="IPR009003">
    <property type="entry name" value="Peptidase_S1_PA"/>
</dbReference>
<dbReference type="Pfam" id="PF00089">
    <property type="entry name" value="Trypsin"/>
    <property type="match status" value="1"/>
</dbReference>
<dbReference type="CDD" id="cd00190">
    <property type="entry name" value="Tryp_SPc"/>
    <property type="match status" value="1"/>
</dbReference>
<reference evidence="12" key="1">
    <citation type="submission" date="2021-09" db="EMBL/GenBank/DDBJ databases">
        <title>The genome of Mauremys mutica provides insights into the evolution of semi-aquatic lifestyle.</title>
        <authorList>
            <person name="Gong S."/>
            <person name="Gao Y."/>
        </authorList>
    </citation>
    <scope>NUCLEOTIDE SEQUENCE</scope>
    <source>
        <strain evidence="12">MM-2020</strain>
        <tissue evidence="12">Muscle</tissue>
    </source>
</reference>
<dbReference type="Proteomes" id="UP000827986">
    <property type="component" value="Unassembled WGS sequence"/>
</dbReference>
<evidence type="ECO:0000256" key="1">
    <source>
        <dbReference type="ARBA" id="ARBA00022670"/>
    </source>
</evidence>
<dbReference type="FunFam" id="2.40.10.10:FF:000081">
    <property type="entry name" value="Serine protease 56"/>
    <property type="match status" value="1"/>
</dbReference>
<dbReference type="InterPro" id="IPR043504">
    <property type="entry name" value="Peptidase_S1_PA_chymotrypsin"/>
</dbReference>
<dbReference type="InterPro" id="IPR001254">
    <property type="entry name" value="Trypsin_dom"/>
</dbReference>
<sequence>MLLPLLCLLQLTAGAPLGKELHQMPASVLQALSSRGTLVLEAALKSALVALQGALAEHEQRLRECGECGPCLSGDCGNRSGECARLESDMDDMNGLSDQPAPGTCGRGGVAPNATAPKGKIVGGSVAPRGAWPWLVSVRLGGELMCGGVLVGDTWVLTAAHCFAGNRNELAWTVVVGDYDLAKWDEGEQVLPVNRIITHPKFNPKTFHSDVALLELARPVAPSARLSPVCLPDRPEEPGPGTPCYIAGWGSLYQEGPSAEVVMEARVPVLSQDACRSALGKELLTSAMFCAGYLAGGVDSCQGDSGGPLTCQESGSQQSVLYGITSWGDGCGEQGKPGVYTRVTAFADWIRRQMDKSPESREPTCFELLAASQLPSERQHAELAHLCAFYAQSCTPPQGQAACARVAEETCRMKRRRCELRSYAQMLLDFLRQAEEFFRNQVDFAFFTHTLPRFMEQLYGHLFPVRARRATAGQGAEGQASPEELPSVPNRTQPPPFLALFQAMGPTLEDWVGELSAMAGGDMAPPALALAAGQLHGEEQLFLQQAEGAVEALKGHGWAFLQRLRAELGARGAGPELGAASPLNRPAVAGDPSLRARRELGGAHPSDEGPGDRRGCPGLQEAALQVHAVRELYRWVLQVPERDLAMTFQEILVDLGSKNAKGLYRARVRATVGGKATVFPALVGLESDSLYRSMPSLIALALAALQT</sequence>
<dbReference type="PANTHER" id="PTHR24252">
    <property type="entry name" value="ACROSIN-RELATED"/>
    <property type="match status" value="1"/>
</dbReference>
<comment type="function">
    <text evidence="7">Serine protease required during eye development.</text>
</comment>
<evidence type="ECO:0000256" key="3">
    <source>
        <dbReference type="ARBA" id="ARBA00022801"/>
    </source>
</evidence>
<dbReference type="AlphaFoldDB" id="A0A9D3WPU6"/>
<keyword evidence="2" id="KW-0732">Signal</keyword>
<dbReference type="SMART" id="SM00020">
    <property type="entry name" value="Tryp_SPc"/>
    <property type="match status" value="1"/>
</dbReference>
<evidence type="ECO:0000313" key="13">
    <source>
        <dbReference type="Proteomes" id="UP000827986"/>
    </source>
</evidence>
<organism evidence="12 13">
    <name type="scientific">Mauremys mutica</name>
    <name type="common">yellowpond turtle</name>
    <dbReference type="NCBI Taxonomy" id="74926"/>
    <lineage>
        <taxon>Eukaryota</taxon>
        <taxon>Metazoa</taxon>
        <taxon>Chordata</taxon>
        <taxon>Craniata</taxon>
        <taxon>Vertebrata</taxon>
        <taxon>Euteleostomi</taxon>
        <taxon>Archelosauria</taxon>
        <taxon>Testudinata</taxon>
        <taxon>Testudines</taxon>
        <taxon>Cryptodira</taxon>
        <taxon>Durocryptodira</taxon>
        <taxon>Testudinoidea</taxon>
        <taxon>Geoemydidae</taxon>
        <taxon>Geoemydinae</taxon>
        <taxon>Mauremys</taxon>
    </lineage>
</organism>
<dbReference type="Gene3D" id="2.40.10.10">
    <property type="entry name" value="Trypsin-like serine proteases"/>
    <property type="match status" value="1"/>
</dbReference>
<evidence type="ECO:0000256" key="9">
    <source>
        <dbReference type="RuleBase" id="RU363034"/>
    </source>
</evidence>
<evidence type="ECO:0000256" key="5">
    <source>
        <dbReference type="ARBA" id="ARBA00023157"/>
    </source>
</evidence>
<dbReference type="PRINTS" id="PR00722">
    <property type="entry name" value="CHYMOTRYPSIN"/>
</dbReference>
<dbReference type="InterPro" id="IPR001314">
    <property type="entry name" value="Peptidase_S1A"/>
</dbReference>
<dbReference type="GO" id="GO:0006508">
    <property type="term" value="P:proteolysis"/>
    <property type="evidence" value="ECO:0007669"/>
    <property type="project" value="UniProtKB-KW"/>
</dbReference>
<feature type="region of interest" description="Disordered" evidence="10">
    <location>
        <begin position="472"/>
        <end position="492"/>
    </location>
</feature>
<dbReference type="PANTHER" id="PTHR24252:SF10">
    <property type="entry name" value="SERINE PROTEASE 56"/>
    <property type="match status" value="1"/>
</dbReference>
<name>A0A9D3WPU6_9SAUR</name>
<feature type="compositionally biased region" description="Basic and acidic residues" evidence="10">
    <location>
        <begin position="597"/>
        <end position="615"/>
    </location>
</feature>
<accession>A0A9D3WPU6</accession>
<dbReference type="GO" id="GO:0004252">
    <property type="term" value="F:serine-type endopeptidase activity"/>
    <property type="evidence" value="ECO:0007669"/>
    <property type="project" value="InterPro"/>
</dbReference>
<dbReference type="PROSITE" id="PS00134">
    <property type="entry name" value="TRYPSIN_HIS"/>
    <property type="match status" value="1"/>
</dbReference>
<evidence type="ECO:0000313" key="12">
    <source>
        <dbReference type="EMBL" id="KAH1165907.1"/>
    </source>
</evidence>
<gene>
    <name evidence="12" type="ORF">KIL84_023466</name>
</gene>
<dbReference type="PROSITE" id="PS00135">
    <property type="entry name" value="TRYPSIN_SER"/>
    <property type="match status" value="1"/>
</dbReference>
<evidence type="ECO:0000259" key="11">
    <source>
        <dbReference type="PROSITE" id="PS50240"/>
    </source>
</evidence>
<keyword evidence="3 9" id="KW-0378">Hydrolase</keyword>
<evidence type="ECO:0000256" key="7">
    <source>
        <dbReference type="ARBA" id="ARBA00060315"/>
    </source>
</evidence>
<keyword evidence="1 9" id="KW-0645">Protease</keyword>
<dbReference type="EMBL" id="JAHDVG010000488">
    <property type="protein sequence ID" value="KAH1165907.1"/>
    <property type="molecule type" value="Genomic_DNA"/>
</dbReference>
<evidence type="ECO:0000256" key="2">
    <source>
        <dbReference type="ARBA" id="ARBA00022729"/>
    </source>
</evidence>
<proteinExistence type="predicted"/>
<evidence type="ECO:0000256" key="4">
    <source>
        <dbReference type="ARBA" id="ARBA00022825"/>
    </source>
</evidence>
<evidence type="ECO:0000256" key="8">
    <source>
        <dbReference type="ARBA" id="ARBA00073729"/>
    </source>
</evidence>
<evidence type="ECO:0000256" key="6">
    <source>
        <dbReference type="ARBA" id="ARBA00023180"/>
    </source>
</evidence>
<dbReference type="SUPFAM" id="SSF50494">
    <property type="entry name" value="Trypsin-like serine proteases"/>
    <property type="match status" value="1"/>
</dbReference>
<feature type="domain" description="Peptidase S1" evidence="11">
    <location>
        <begin position="121"/>
        <end position="355"/>
    </location>
</feature>
<keyword evidence="13" id="KW-1185">Reference proteome</keyword>
<dbReference type="GO" id="GO:0043010">
    <property type="term" value="P:camera-type eye development"/>
    <property type="evidence" value="ECO:0007669"/>
    <property type="project" value="UniProtKB-ARBA"/>
</dbReference>
<keyword evidence="6" id="KW-0325">Glycoprotein</keyword>
<feature type="region of interest" description="Disordered" evidence="10">
    <location>
        <begin position="597"/>
        <end position="617"/>
    </location>
</feature>
<dbReference type="InterPro" id="IPR033116">
    <property type="entry name" value="TRYPSIN_SER"/>
</dbReference>
<evidence type="ECO:0000256" key="10">
    <source>
        <dbReference type="SAM" id="MobiDB-lite"/>
    </source>
</evidence>